<name>A0A1Z4LR19_9CYAN</name>
<dbReference type="AlphaFoldDB" id="A0A1Z4LR19"/>
<dbReference type="EMBL" id="AP018227">
    <property type="protein sequence ID" value="BAY83705.1"/>
    <property type="molecule type" value="Genomic_DNA"/>
</dbReference>
<organism evidence="1 2">
    <name type="scientific">Calothrix parasitica NIES-267</name>
    <dbReference type="NCBI Taxonomy" id="1973488"/>
    <lineage>
        <taxon>Bacteria</taxon>
        <taxon>Bacillati</taxon>
        <taxon>Cyanobacteriota</taxon>
        <taxon>Cyanophyceae</taxon>
        <taxon>Nostocales</taxon>
        <taxon>Calotrichaceae</taxon>
        <taxon>Calothrix</taxon>
    </lineage>
</organism>
<evidence type="ECO:0000313" key="2">
    <source>
        <dbReference type="Proteomes" id="UP000218418"/>
    </source>
</evidence>
<keyword evidence="2" id="KW-1185">Reference proteome</keyword>
<gene>
    <name evidence="1" type="ORF">NIES267_31960</name>
</gene>
<reference evidence="1 2" key="1">
    <citation type="submission" date="2017-06" db="EMBL/GenBank/DDBJ databases">
        <title>Genome sequencing of cyanobaciteial culture collection at National Institute for Environmental Studies (NIES).</title>
        <authorList>
            <person name="Hirose Y."/>
            <person name="Shimura Y."/>
            <person name="Fujisawa T."/>
            <person name="Nakamura Y."/>
            <person name="Kawachi M."/>
        </authorList>
    </citation>
    <scope>NUCLEOTIDE SEQUENCE [LARGE SCALE GENOMIC DNA]</scope>
    <source>
        <strain evidence="1 2">NIES-267</strain>
    </source>
</reference>
<sequence>MLIGGQIKHYLYDIVQKNTSEIIKPAITKLSG</sequence>
<evidence type="ECO:0000313" key="1">
    <source>
        <dbReference type="EMBL" id="BAY83705.1"/>
    </source>
</evidence>
<protein>
    <submittedName>
        <fullName evidence="1">Uncharacterized protein</fullName>
    </submittedName>
</protein>
<proteinExistence type="predicted"/>
<accession>A0A1Z4LR19</accession>
<dbReference type="Proteomes" id="UP000218418">
    <property type="component" value="Chromosome"/>
</dbReference>